<dbReference type="InParanoid" id="A0A2P6NAG8"/>
<organism evidence="1 2">
    <name type="scientific">Planoprotostelium fungivorum</name>
    <dbReference type="NCBI Taxonomy" id="1890364"/>
    <lineage>
        <taxon>Eukaryota</taxon>
        <taxon>Amoebozoa</taxon>
        <taxon>Evosea</taxon>
        <taxon>Variosea</taxon>
        <taxon>Cavosteliida</taxon>
        <taxon>Cavosteliaceae</taxon>
        <taxon>Planoprotostelium</taxon>
    </lineage>
</organism>
<dbReference type="EMBL" id="MDYQ01000134">
    <property type="protein sequence ID" value="PRP80946.1"/>
    <property type="molecule type" value="Genomic_DNA"/>
</dbReference>
<gene>
    <name evidence="1" type="ORF">PROFUN_11275</name>
</gene>
<dbReference type="OrthoDB" id="2372305at2759"/>
<protein>
    <submittedName>
        <fullName evidence="1">Uncharacterized protein</fullName>
    </submittedName>
</protein>
<reference evidence="1 2" key="1">
    <citation type="journal article" date="2018" name="Genome Biol. Evol.">
        <title>Multiple Roots of Fruiting Body Formation in Amoebozoa.</title>
        <authorList>
            <person name="Hillmann F."/>
            <person name="Forbes G."/>
            <person name="Novohradska S."/>
            <person name="Ferling I."/>
            <person name="Riege K."/>
            <person name="Groth M."/>
            <person name="Westermann M."/>
            <person name="Marz M."/>
            <person name="Spaller T."/>
            <person name="Winckler T."/>
            <person name="Schaap P."/>
            <person name="Glockner G."/>
        </authorList>
    </citation>
    <scope>NUCLEOTIDE SEQUENCE [LARGE SCALE GENOMIC DNA]</scope>
    <source>
        <strain evidence="1 2">Jena</strain>
    </source>
</reference>
<name>A0A2P6NAG8_9EUKA</name>
<sequence>MSEQTTVSKIQALKELSDGYSQYFDVSQVHTHMSAGIGETIEQMLTQLDELNALIHSTQSSTRATQDSITSILAHTARLEETYAIIDAYQIYISTIEAMVTRAEERTSAIEQQYSFHIAEMKEKAKSFLSTFGIRKSTTQAPPTNNIIAVPELNVIDTKQLFDELKKKALVSREPQSEEMKVSSE</sequence>
<proteinExistence type="predicted"/>
<evidence type="ECO:0000313" key="2">
    <source>
        <dbReference type="Proteomes" id="UP000241769"/>
    </source>
</evidence>
<evidence type="ECO:0000313" key="1">
    <source>
        <dbReference type="EMBL" id="PRP80946.1"/>
    </source>
</evidence>
<keyword evidence="2" id="KW-1185">Reference proteome</keyword>
<accession>A0A2P6NAG8</accession>
<dbReference type="Proteomes" id="UP000241769">
    <property type="component" value="Unassembled WGS sequence"/>
</dbReference>
<dbReference type="AlphaFoldDB" id="A0A2P6NAG8"/>
<comment type="caution">
    <text evidence="1">The sequence shown here is derived from an EMBL/GenBank/DDBJ whole genome shotgun (WGS) entry which is preliminary data.</text>
</comment>